<dbReference type="RefSeq" id="WP_091958180.1">
    <property type="nucleotide sequence ID" value="NZ_FMAI01000008.1"/>
</dbReference>
<keyword evidence="3" id="KW-1185">Reference proteome</keyword>
<dbReference type="Gene3D" id="3.40.50.300">
    <property type="entry name" value="P-loop containing nucleotide triphosphate hydrolases"/>
    <property type="match status" value="1"/>
</dbReference>
<evidence type="ECO:0000313" key="3">
    <source>
        <dbReference type="Proteomes" id="UP000199184"/>
    </source>
</evidence>
<accession>A0A1C3WJV1</accession>
<evidence type="ECO:0008006" key="4">
    <source>
        <dbReference type="Google" id="ProtNLM"/>
    </source>
</evidence>
<sequence>MLFDNFSAQSFERLIQALCVNVLGPGVVVFGAGPDGGREAVFEGTVPFPSLKAPWSGYIVVQAKCKEVPKGDARDASWLINQLKAEFAKFQKTKRLRRPEYYIIATNVTLSAEAKNGGRAKVERLLEQYQKKLKFKAAAIWAADDLRALLENARDVRITYSAWLTPGDVLAELIDHIARPKLKDVLPLALARDLRQERDIRLRDAGQETEKPVYLHDLFVDLPFLHEVHVEKGKPQDGGEEDEDELPFQNSDEPKERAPNIVAEILRRAADKLDSEAISCHPRPDKERLLPLPNRIVILGGPGQGKSTLGQFLAQVARARLLSQHSSAQLNPQTGDLVFPVLERARIEGLPLYGPARFPVRVDLPLYADALQKAGGDGVSLIAFMAARLSRDVDQAISATDLRHWLSSCPALIILDGLDEVPPSGNRAQLIKSIDALWDDLSLANSDALVVVTTRPQGYNDDLSSRYWQHWELSPLTPSSALNFARRLSEVRLSDPDRREAVLAELTRAASDASTMLLLTTPLQVTILFGISLLKGAIPQDRWELFERYYTLLRDREAQKSSSDAQLIRDYKRQIDTIHYQAGFILHVISEVAGAANPHLSIDQFRALVVRLLFEEEYTPEEVSSISEQLVRIATERLVLLACRVEGRIAFDVRSLQEFMAAAQIAAFSTTIVVQRLRAIALSAHWQHVFRIAASKIFSVAELSPLRSEVVAICHALDNGDQGEDGRLVRSGARLALELLHDGLAHTAPVFRRNLVRRALSVLDIGPDMLDPRLKLQLVSGTANVFHEELTSRLAQGNTPAAKAAWALTTELLDVDPAFSESILLAHWPSDPQRVLETVDVMTGTWTSRLLEKIKLAQAEAGPRATHRFIDSIDWYDEDEPPNAVLERMLSFSVLPSGFLNNRLTERVAIRDRRGHVVANSMFVSLNEASAYVVCPGLQARPNWGAYLALATFVGKPSATSLAGMLRQMAICGYEGLSTQSLPWICVSMLAELRDGASAELLAQEVEDGKFGDLDDWKAAEERWIEKGVHPGDFEPWASGRYFNAGVGSKGFAYLNALRHFGRDAGPFEYDDFIVVLRGIQSEQKKIRLLEILISTTRHTPNNALPQGANELIEEAIDVVADHQHLKVARLFSYLLRTLGAWERDKFVDLVDEAGRRGAHQFAPAPLVAAAFTRDPRRRGLLPFLRLGPGTGFQAAVSRLDRSAFTALPSDPPSVRHAVALLRLGGHSWAEKDVPELLRDLNWAPGELHIPSSAIPDLRKHPDYPSFLRAICLRPVGEPIVLHVPLRLLAYDLGARPSPLTEHSKRAELELPDFPNES</sequence>
<protein>
    <recommendedName>
        <fullName evidence="4">NACHT domain-containing protein</fullName>
    </recommendedName>
</protein>
<evidence type="ECO:0000256" key="1">
    <source>
        <dbReference type="SAM" id="MobiDB-lite"/>
    </source>
</evidence>
<dbReference type="InterPro" id="IPR027417">
    <property type="entry name" value="P-loop_NTPase"/>
</dbReference>
<dbReference type="Proteomes" id="UP000199184">
    <property type="component" value="Unassembled WGS sequence"/>
</dbReference>
<proteinExistence type="predicted"/>
<feature type="region of interest" description="Disordered" evidence="1">
    <location>
        <begin position="232"/>
        <end position="257"/>
    </location>
</feature>
<reference evidence="3" key="1">
    <citation type="submission" date="2016-08" db="EMBL/GenBank/DDBJ databases">
        <authorList>
            <person name="Varghese N."/>
            <person name="Submissions Spin"/>
        </authorList>
    </citation>
    <scope>NUCLEOTIDE SEQUENCE [LARGE SCALE GENOMIC DNA]</scope>
    <source>
        <strain evidence="3">ERR11</strain>
    </source>
</reference>
<evidence type="ECO:0000313" key="2">
    <source>
        <dbReference type="EMBL" id="SCB40238.1"/>
    </source>
</evidence>
<organism evidence="2 3">
    <name type="scientific">Bradyrhizobium shewense</name>
    <dbReference type="NCBI Taxonomy" id="1761772"/>
    <lineage>
        <taxon>Bacteria</taxon>
        <taxon>Pseudomonadati</taxon>
        <taxon>Pseudomonadota</taxon>
        <taxon>Alphaproteobacteria</taxon>
        <taxon>Hyphomicrobiales</taxon>
        <taxon>Nitrobacteraceae</taxon>
        <taxon>Bradyrhizobium</taxon>
    </lineage>
</organism>
<dbReference type="EMBL" id="FMAI01000008">
    <property type="protein sequence ID" value="SCB40238.1"/>
    <property type="molecule type" value="Genomic_DNA"/>
</dbReference>
<dbReference type="SUPFAM" id="SSF52540">
    <property type="entry name" value="P-loop containing nucleoside triphosphate hydrolases"/>
    <property type="match status" value="1"/>
</dbReference>
<name>A0A1C3WJV1_9BRAD</name>
<gene>
    <name evidence="2" type="ORF">GA0061098_1008102</name>
</gene>